<comment type="caution">
    <text evidence="7">The sequence shown here is derived from an EMBL/GenBank/DDBJ whole genome shotgun (WGS) entry which is preliminary data.</text>
</comment>
<dbReference type="Proteomes" id="UP001596958">
    <property type="component" value="Unassembled WGS sequence"/>
</dbReference>
<dbReference type="CDD" id="cd17319">
    <property type="entry name" value="MFS_ExuT_GudP_like"/>
    <property type="match status" value="1"/>
</dbReference>
<feature type="transmembrane region" description="Helical" evidence="5">
    <location>
        <begin position="352"/>
        <end position="373"/>
    </location>
</feature>
<dbReference type="SUPFAM" id="SSF103473">
    <property type="entry name" value="MFS general substrate transporter"/>
    <property type="match status" value="1"/>
</dbReference>
<gene>
    <name evidence="7" type="ORF">ACFQZS_16935</name>
</gene>
<evidence type="ECO:0000256" key="1">
    <source>
        <dbReference type="ARBA" id="ARBA00004141"/>
    </source>
</evidence>
<evidence type="ECO:0000256" key="4">
    <source>
        <dbReference type="ARBA" id="ARBA00023136"/>
    </source>
</evidence>
<evidence type="ECO:0000259" key="6">
    <source>
        <dbReference type="PROSITE" id="PS50850"/>
    </source>
</evidence>
<dbReference type="PANTHER" id="PTHR11662:SF285">
    <property type="entry name" value="HEXURONATE TRANSPORTER"/>
    <property type="match status" value="1"/>
</dbReference>
<evidence type="ECO:0000256" key="2">
    <source>
        <dbReference type="ARBA" id="ARBA00022692"/>
    </source>
</evidence>
<feature type="transmembrane region" description="Helical" evidence="5">
    <location>
        <begin position="299"/>
        <end position="316"/>
    </location>
</feature>
<feature type="transmembrane region" description="Helical" evidence="5">
    <location>
        <begin position="322"/>
        <end position="340"/>
    </location>
</feature>
<evidence type="ECO:0000313" key="7">
    <source>
        <dbReference type="EMBL" id="MFD0751841.1"/>
    </source>
</evidence>
<evidence type="ECO:0000313" key="8">
    <source>
        <dbReference type="Proteomes" id="UP001596958"/>
    </source>
</evidence>
<name>A0ABW2YZC7_9SPHI</name>
<feature type="transmembrane region" description="Helical" evidence="5">
    <location>
        <begin position="266"/>
        <end position="287"/>
    </location>
</feature>
<proteinExistence type="predicted"/>
<keyword evidence="8" id="KW-1185">Reference proteome</keyword>
<organism evidence="7 8">
    <name type="scientific">Mucilaginibacter calamicampi</name>
    <dbReference type="NCBI Taxonomy" id="1302352"/>
    <lineage>
        <taxon>Bacteria</taxon>
        <taxon>Pseudomonadati</taxon>
        <taxon>Bacteroidota</taxon>
        <taxon>Sphingobacteriia</taxon>
        <taxon>Sphingobacteriales</taxon>
        <taxon>Sphingobacteriaceae</taxon>
        <taxon>Mucilaginibacter</taxon>
    </lineage>
</organism>
<comment type="subcellular location">
    <subcellularLocation>
        <location evidence="1">Membrane</location>
        <topology evidence="1">Multi-pass membrane protein</topology>
    </subcellularLocation>
</comment>
<keyword evidence="3 5" id="KW-1133">Transmembrane helix</keyword>
<feature type="transmembrane region" description="Helical" evidence="5">
    <location>
        <begin position="227"/>
        <end position="246"/>
    </location>
</feature>
<feature type="transmembrane region" description="Helical" evidence="5">
    <location>
        <begin position="74"/>
        <end position="93"/>
    </location>
</feature>
<evidence type="ECO:0000256" key="5">
    <source>
        <dbReference type="SAM" id="Phobius"/>
    </source>
</evidence>
<feature type="transmembrane region" description="Helical" evidence="5">
    <location>
        <begin position="161"/>
        <end position="182"/>
    </location>
</feature>
<dbReference type="PROSITE" id="PS50850">
    <property type="entry name" value="MFS"/>
    <property type="match status" value="1"/>
</dbReference>
<keyword evidence="4 5" id="KW-0472">Membrane</keyword>
<sequence length="426" mass="46675">MRTNYRYTILGLLFLATTINYIDRQIIGLLKPILEGEFKWTEKDYADIVFWFQAMYAVGFVLSGRFIDRVGAKIGYGLAVFVWSLAAVFNGFVKTTTGFMFARGGLGFAEAASFPASNKAIAEWFPIKERSLATGIMVSGCTVGPLLAPACVLWIANNYSWQAAFAVTGSLGFIWVIAWYFLYSKPQQSSRVNKEELTFITAHQTANTTVEEVKVSIPKLLTKKATWGYFLANFLTDAVFWFYLFWMPSYLTSNGMSKTEIALPITVVYAITAVLTISGGWLSSYFIKRGHTINSSRKTTMFICVALVLPVVLIQYSHDVWVSVYIVAFAGGAHTVWKGVLLTTVSDQFPKAVVGSVSGIGGFGGAVGGMLAAKGVGILLDGYKAANNLQGGYNLIFICCGMAFLTATVVFHLLSPKLSKVEFSIK</sequence>
<feature type="transmembrane region" description="Helical" evidence="5">
    <location>
        <begin position="48"/>
        <end position="67"/>
    </location>
</feature>
<dbReference type="InterPro" id="IPR050382">
    <property type="entry name" value="MFS_Na/Anion_cotransporter"/>
</dbReference>
<protein>
    <submittedName>
        <fullName evidence="7">MFS transporter</fullName>
    </submittedName>
</protein>
<dbReference type="InterPro" id="IPR011701">
    <property type="entry name" value="MFS"/>
</dbReference>
<dbReference type="PANTHER" id="PTHR11662">
    <property type="entry name" value="SOLUTE CARRIER FAMILY 17"/>
    <property type="match status" value="1"/>
</dbReference>
<dbReference type="InterPro" id="IPR036259">
    <property type="entry name" value="MFS_trans_sf"/>
</dbReference>
<dbReference type="InterPro" id="IPR020846">
    <property type="entry name" value="MFS_dom"/>
</dbReference>
<dbReference type="Pfam" id="PF07690">
    <property type="entry name" value="MFS_1"/>
    <property type="match status" value="1"/>
</dbReference>
<evidence type="ECO:0000256" key="3">
    <source>
        <dbReference type="ARBA" id="ARBA00022989"/>
    </source>
</evidence>
<feature type="transmembrane region" description="Helical" evidence="5">
    <location>
        <begin position="132"/>
        <end position="155"/>
    </location>
</feature>
<keyword evidence="2 5" id="KW-0812">Transmembrane</keyword>
<reference evidence="8" key="1">
    <citation type="journal article" date="2019" name="Int. J. Syst. Evol. Microbiol.">
        <title>The Global Catalogue of Microorganisms (GCM) 10K type strain sequencing project: providing services to taxonomists for standard genome sequencing and annotation.</title>
        <authorList>
            <consortium name="The Broad Institute Genomics Platform"/>
            <consortium name="The Broad Institute Genome Sequencing Center for Infectious Disease"/>
            <person name="Wu L."/>
            <person name="Ma J."/>
        </authorList>
    </citation>
    <scope>NUCLEOTIDE SEQUENCE [LARGE SCALE GENOMIC DNA]</scope>
    <source>
        <strain evidence="8">CCUG 63418</strain>
    </source>
</reference>
<feature type="domain" description="Major facilitator superfamily (MFS) profile" evidence="6">
    <location>
        <begin position="9"/>
        <end position="419"/>
    </location>
</feature>
<dbReference type="RefSeq" id="WP_377102148.1">
    <property type="nucleotide sequence ID" value="NZ_JBHTHU010000021.1"/>
</dbReference>
<accession>A0ABW2YZC7</accession>
<dbReference type="EMBL" id="JBHTHU010000021">
    <property type="protein sequence ID" value="MFD0751841.1"/>
    <property type="molecule type" value="Genomic_DNA"/>
</dbReference>
<dbReference type="Gene3D" id="1.20.1250.20">
    <property type="entry name" value="MFS general substrate transporter like domains"/>
    <property type="match status" value="2"/>
</dbReference>
<feature type="transmembrane region" description="Helical" evidence="5">
    <location>
        <begin position="393"/>
        <end position="414"/>
    </location>
</feature>